<dbReference type="RefSeq" id="WP_093354442.1">
    <property type="nucleotide sequence ID" value="NZ_FNVB01000008.1"/>
</dbReference>
<accession>A0A1H6DZV8</accession>
<evidence type="ECO:0000313" key="3">
    <source>
        <dbReference type="Proteomes" id="UP000199690"/>
    </source>
</evidence>
<accession>A0A1I1WH08</accession>
<dbReference type="EMBL" id="FNVB01000008">
    <property type="protein sequence ID" value="SEG90870.1"/>
    <property type="molecule type" value="Genomic_DNA"/>
</dbReference>
<organism evidence="1 4">
    <name type="scientific">Saccharopolyspora kobensis</name>
    <dbReference type="NCBI Taxonomy" id="146035"/>
    <lineage>
        <taxon>Bacteria</taxon>
        <taxon>Bacillati</taxon>
        <taxon>Actinomycetota</taxon>
        <taxon>Actinomycetes</taxon>
        <taxon>Pseudonocardiales</taxon>
        <taxon>Pseudonocardiaceae</taxon>
        <taxon>Saccharopolyspora</taxon>
    </lineage>
</organism>
<reference evidence="1" key="1">
    <citation type="submission" date="2016-10" db="EMBL/GenBank/DDBJ databases">
        <authorList>
            <person name="de Groot N.N."/>
        </authorList>
    </citation>
    <scope>NUCLEOTIDE SEQUENCE [LARGE SCALE GENOMIC DNA]</scope>
    <source>
        <strain evidence="1">ATCC 20501</strain>
    </source>
</reference>
<evidence type="ECO:0000313" key="1">
    <source>
        <dbReference type="EMBL" id="SEG90870.1"/>
    </source>
</evidence>
<sequence length="103" mass="11432">MTGHAAEASTAVDELAEWVKVYRYAKDNAAKWTETAEAVREKLVEHLSGAGAQVGTIGGEPAIKYTPVVSRRLNTKAFRHDHPEIAERYTSEHTSYRFTLVGE</sequence>
<evidence type="ECO:0000313" key="2">
    <source>
        <dbReference type="EMBL" id="SFD94342.1"/>
    </source>
</evidence>
<evidence type="ECO:0000313" key="4">
    <source>
        <dbReference type="Proteomes" id="UP000236729"/>
    </source>
</evidence>
<dbReference type="AlphaFoldDB" id="A0A1H6DZV8"/>
<name>A0A1H6DZV8_9PSEU</name>
<gene>
    <name evidence="1" type="ORF">SAMN02982929_05329</name>
    <name evidence="2" type="ORF">SAMN05216506_107305</name>
</gene>
<dbReference type="EMBL" id="FOME01000007">
    <property type="protein sequence ID" value="SFD94342.1"/>
    <property type="molecule type" value="Genomic_DNA"/>
</dbReference>
<keyword evidence="3" id="KW-1185">Reference proteome</keyword>
<protein>
    <submittedName>
        <fullName evidence="1">Uncharacterized protein</fullName>
    </submittedName>
</protein>
<dbReference type="Proteomes" id="UP000236729">
    <property type="component" value="Unassembled WGS sequence"/>
</dbReference>
<proteinExistence type="predicted"/>
<reference evidence="3 4" key="2">
    <citation type="submission" date="2016-10" db="EMBL/GenBank/DDBJ databases">
        <authorList>
            <person name="Varghese N."/>
            <person name="Submissions S."/>
        </authorList>
    </citation>
    <scope>NUCLEOTIDE SEQUENCE [LARGE SCALE GENOMIC DNA]</scope>
    <source>
        <strain evidence="4">ATCC 20501</strain>
        <strain evidence="2 3">CGMCC 4.3529</strain>
    </source>
</reference>
<dbReference type="Proteomes" id="UP000199690">
    <property type="component" value="Unassembled WGS sequence"/>
</dbReference>